<reference evidence="1" key="1">
    <citation type="submission" date="2021-02" db="EMBL/GenBank/DDBJ databases">
        <authorList>
            <person name="Nowell W R."/>
        </authorList>
    </citation>
    <scope>NUCLEOTIDE SEQUENCE</scope>
</reference>
<evidence type="ECO:0000313" key="2">
    <source>
        <dbReference type="Proteomes" id="UP000663866"/>
    </source>
</evidence>
<feature type="non-terminal residue" evidence="1">
    <location>
        <position position="1"/>
    </location>
</feature>
<protein>
    <submittedName>
        <fullName evidence="1">Uncharacterized protein</fullName>
    </submittedName>
</protein>
<comment type="caution">
    <text evidence="1">The sequence shown here is derived from an EMBL/GenBank/DDBJ whole genome shotgun (WGS) entry which is preliminary data.</text>
</comment>
<dbReference type="EMBL" id="CAJOBG010046936">
    <property type="protein sequence ID" value="CAF4455707.1"/>
    <property type="molecule type" value="Genomic_DNA"/>
</dbReference>
<dbReference type="Proteomes" id="UP000663866">
    <property type="component" value="Unassembled WGS sequence"/>
</dbReference>
<sequence>PISQDDNNQLKHQRNNLMTVYEQSSANDFLADDSQNLKPSQDVVDIIEKGTNDDKQTV</sequence>
<proteinExistence type="predicted"/>
<evidence type="ECO:0000313" key="1">
    <source>
        <dbReference type="EMBL" id="CAF4455707.1"/>
    </source>
</evidence>
<name>A0A820SUI6_9BILA</name>
<keyword evidence="2" id="KW-1185">Reference proteome</keyword>
<accession>A0A820SUI6</accession>
<gene>
    <name evidence="1" type="ORF">OVN521_LOCUS38135</name>
</gene>
<dbReference type="AlphaFoldDB" id="A0A820SUI6"/>
<organism evidence="1 2">
    <name type="scientific">Rotaria magnacalcarata</name>
    <dbReference type="NCBI Taxonomy" id="392030"/>
    <lineage>
        <taxon>Eukaryota</taxon>
        <taxon>Metazoa</taxon>
        <taxon>Spiralia</taxon>
        <taxon>Gnathifera</taxon>
        <taxon>Rotifera</taxon>
        <taxon>Eurotatoria</taxon>
        <taxon>Bdelloidea</taxon>
        <taxon>Philodinida</taxon>
        <taxon>Philodinidae</taxon>
        <taxon>Rotaria</taxon>
    </lineage>
</organism>